<name>A0A015KBT6_RHIIW</name>
<dbReference type="HOGENOM" id="CLU_080623_0_0_1"/>
<dbReference type="SUPFAM" id="SSF55608">
    <property type="entry name" value="Homing endonucleases"/>
    <property type="match status" value="2"/>
</dbReference>
<feature type="domain" description="Homing endonuclease LAGLIDADG" evidence="1">
    <location>
        <begin position="203"/>
        <end position="302"/>
    </location>
</feature>
<dbReference type="OrthoDB" id="5400101at2759"/>
<dbReference type="AlphaFoldDB" id="A0A015KBT6"/>
<comment type="caution">
    <text evidence="2">The sequence shown here is derived from an EMBL/GenBank/DDBJ whole genome shotgun (WGS) entry which is preliminary data.</text>
</comment>
<dbReference type="GO" id="GO:0005739">
    <property type="term" value="C:mitochondrion"/>
    <property type="evidence" value="ECO:0007669"/>
    <property type="project" value="UniProtKB-ARBA"/>
</dbReference>
<dbReference type="InterPro" id="IPR051289">
    <property type="entry name" value="LAGLIDADG_Endonuclease"/>
</dbReference>
<evidence type="ECO:0000313" key="2">
    <source>
        <dbReference type="EMBL" id="EXX64939.1"/>
    </source>
</evidence>
<dbReference type="Proteomes" id="UP000022910">
    <property type="component" value="Unassembled WGS sequence"/>
</dbReference>
<evidence type="ECO:0000259" key="1">
    <source>
        <dbReference type="Pfam" id="PF00961"/>
    </source>
</evidence>
<keyword evidence="3" id="KW-1185">Reference proteome</keyword>
<reference evidence="2 3" key="1">
    <citation type="submission" date="2014-02" db="EMBL/GenBank/DDBJ databases">
        <title>Single nucleus genome sequencing reveals high similarity among nuclei of an endomycorrhizal fungus.</title>
        <authorList>
            <person name="Lin K."/>
            <person name="Geurts R."/>
            <person name="Zhang Z."/>
            <person name="Limpens E."/>
            <person name="Saunders D.G."/>
            <person name="Mu D."/>
            <person name="Pang E."/>
            <person name="Cao H."/>
            <person name="Cha H."/>
            <person name="Lin T."/>
            <person name="Zhou Q."/>
            <person name="Shang Y."/>
            <person name="Li Y."/>
            <person name="Ivanov S."/>
            <person name="Sharma T."/>
            <person name="Velzen R.V."/>
            <person name="Ruijter N.D."/>
            <person name="Aanen D.K."/>
            <person name="Win J."/>
            <person name="Kamoun S."/>
            <person name="Bisseling T."/>
            <person name="Huang S."/>
        </authorList>
    </citation>
    <scope>NUCLEOTIDE SEQUENCE [LARGE SCALE GENOMIC DNA]</scope>
    <source>
        <strain evidence="2">DAOM 197198w</strain>
        <strain evidence="3">DAOM197198w</strain>
    </source>
</reference>
<dbReference type="GO" id="GO:0004519">
    <property type="term" value="F:endonuclease activity"/>
    <property type="evidence" value="ECO:0007669"/>
    <property type="project" value="InterPro"/>
</dbReference>
<dbReference type="InterPro" id="IPR004860">
    <property type="entry name" value="LAGLIDADG_dom"/>
</dbReference>
<dbReference type="SMR" id="A0A015KBT6"/>
<gene>
    <name evidence="2" type="ORF">RirG_138020</name>
</gene>
<proteinExistence type="predicted"/>
<dbReference type="Gene3D" id="3.10.28.10">
    <property type="entry name" value="Homing endonucleases"/>
    <property type="match status" value="1"/>
</dbReference>
<dbReference type="PANTHER" id="PTHR36181">
    <property type="entry name" value="INTRON-ENCODED ENDONUCLEASE AI3-RELATED"/>
    <property type="match status" value="1"/>
</dbReference>
<evidence type="ECO:0000313" key="3">
    <source>
        <dbReference type="Proteomes" id="UP000022910"/>
    </source>
</evidence>
<sequence length="334" mass="38524">MAFMFNLGNLIKSYKRLPFCGSSCRTSNTYRFIFEHGKKFSDNLSFFNQKRNFVHPSKPHFIPSTLVSELNENSNAKIKPISDHLRKHAKPISDEAFGYYLAGLIEANGRISNDKLKLTFDEKDHSLAYFIKKRVGYGKVISDDSVTYLLEHPQGLKAMLTLTNGKFLTSNFIDQLLNNEYDQKYEVSILPPADFNIQQNHFLAGFCDLAGYFSIIISDDTSDLEVKLCFLIRTNLPQQKDPTIFQKVQSEFGGSIYLDDETGIYHYEASSFQTNLKTVAYFDQFHLNSTRFVDYFKWRKAYRVIQRGEHHNQKGLAKLTKLKGSMVHKYESSV</sequence>
<dbReference type="OMA" id="NLYESIM"/>
<accession>A0A015KBT6</accession>
<dbReference type="InterPro" id="IPR027434">
    <property type="entry name" value="Homing_endonucl"/>
</dbReference>
<dbReference type="PANTHER" id="PTHR36181:SF3">
    <property type="entry name" value="INTRON-ENCODED DNA ENDONUCLEASE AI5 BETA"/>
    <property type="match status" value="1"/>
</dbReference>
<protein>
    <recommendedName>
        <fullName evidence="1">Homing endonuclease LAGLIDADG domain-containing protein</fullName>
    </recommendedName>
</protein>
<dbReference type="STRING" id="1432141.A0A015KBT6"/>
<dbReference type="EMBL" id="JEMT01022671">
    <property type="protein sequence ID" value="EXX64938.1"/>
    <property type="molecule type" value="Genomic_DNA"/>
</dbReference>
<dbReference type="EMBL" id="JEMT01022671">
    <property type="protein sequence ID" value="EXX64939.1"/>
    <property type="molecule type" value="Genomic_DNA"/>
</dbReference>
<organism evidence="2 3">
    <name type="scientific">Rhizophagus irregularis (strain DAOM 197198w)</name>
    <name type="common">Glomus intraradices</name>
    <dbReference type="NCBI Taxonomy" id="1432141"/>
    <lineage>
        <taxon>Eukaryota</taxon>
        <taxon>Fungi</taxon>
        <taxon>Fungi incertae sedis</taxon>
        <taxon>Mucoromycota</taxon>
        <taxon>Glomeromycotina</taxon>
        <taxon>Glomeromycetes</taxon>
        <taxon>Glomerales</taxon>
        <taxon>Glomeraceae</taxon>
        <taxon>Rhizophagus</taxon>
    </lineage>
</organism>
<dbReference type="Pfam" id="PF00961">
    <property type="entry name" value="LAGLIDADG_1"/>
    <property type="match status" value="1"/>
</dbReference>